<dbReference type="EMBL" id="NQYH01000003">
    <property type="protein sequence ID" value="RIY41521.1"/>
    <property type="molecule type" value="Genomic_DNA"/>
</dbReference>
<evidence type="ECO:0000313" key="2">
    <source>
        <dbReference type="Proteomes" id="UP000266206"/>
    </source>
</evidence>
<dbReference type="InterPro" id="IPR007183">
    <property type="entry name" value="UPF0280"/>
</dbReference>
<comment type="caution">
    <text evidence="1">The sequence shown here is derived from an EMBL/GenBank/DDBJ whole genome shotgun (WGS) entry which is preliminary data.</text>
</comment>
<dbReference type="InterPro" id="IPR003374">
    <property type="entry name" value="ApbE-like_sf"/>
</dbReference>
<reference evidence="1 2" key="1">
    <citation type="submission" date="2017-08" db="EMBL/GenBank/DDBJ databases">
        <title>Pusillimonas indicus sp. nov., a member of the family Alcaligenaceae isolated from surface seawater.</title>
        <authorList>
            <person name="Li J."/>
        </authorList>
    </citation>
    <scope>NUCLEOTIDE SEQUENCE [LARGE SCALE GENOMIC DNA]</scope>
    <source>
        <strain evidence="1 2">L52-1-41</strain>
    </source>
</reference>
<gene>
    <name evidence="1" type="ORF">CJP73_05970</name>
</gene>
<dbReference type="RefSeq" id="WP_119515778.1">
    <property type="nucleotide sequence ID" value="NZ_NQYH01000003.1"/>
</dbReference>
<dbReference type="NCBIfam" id="NF003322">
    <property type="entry name" value="PRK04334.1-2"/>
    <property type="match status" value="1"/>
</dbReference>
<dbReference type="Proteomes" id="UP000266206">
    <property type="component" value="Unassembled WGS sequence"/>
</dbReference>
<proteinExistence type="predicted"/>
<dbReference type="SUPFAM" id="SSF143631">
    <property type="entry name" value="ApbE-like"/>
    <property type="match status" value="1"/>
</dbReference>
<evidence type="ECO:0000313" key="1">
    <source>
        <dbReference type="EMBL" id="RIY41521.1"/>
    </source>
</evidence>
<dbReference type="AlphaFoldDB" id="A0A3A1YVI6"/>
<accession>A0A3A1YVI6</accession>
<dbReference type="Gene3D" id="3.10.520.10">
    <property type="entry name" value="ApbE-like domains"/>
    <property type="match status" value="1"/>
</dbReference>
<organism evidence="1 2">
    <name type="scientific">Neopusillimonas maritima</name>
    <dbReference type="NCBI Taxonomy" id="2026239"/>
    <lineage>
        <taxon>Bacteria</taxon>
        <taxon>Pseudomonadati</taxon>
        <taxon>Pseudomonadota</taxon>
        <taxon>Betaproteobacteria</taxon>
        <taxon>Burkholderiales</taxon>
        <taxon>Alcaligenaceae</taxon>
        <taxon>Neopusillimonas</taxon>
    </lineage>
</organism>
<dbReference type="PIRSF" id="PIRSF006421">
    <property type="entry name" value="UCP006421"/>
    <property type="match status" value="1"/>
</dbReference>
<sequence length="308" mass="32619">MTQHALQERTRSAPSGALCATLPDGRTHFQHGPIDLIIGVEGDPEVVNAGLERAWERFAQILPELVIELKALRRPIPNTSHPRSTFQSPVAQRMFAACRRHRAQFVTPMAAVAGSVADEVLETLLGKADFTRAYVNNGGDIALYLAPGQYYTVGLLSNPEAIHVEGGGLAVDGRFTITPEMGIGGIATSGWRGRSQSLGIADSVTVFAPQAAQADVAATLIANQVNVSHDAIERAPANTLKDDTDLGDLPVTVAVGPLPPEAIKQALHAGEAAARVMFEQGAILGAVLVLQGQARFILPQNITENALH</sequence>
<evidence type="ECO:0008006" key="3">
    <source>
        <dbReference type="Google" id="ProtNLM"/>
    </source>
</evidence>
<dbReference type="OrthoDB" id="8990499at2"/>
<protein>
    <recommendedName>
        <fullName evidence="3">Thiamine biosynthesis protein ApbE</fullName>
    </recommendedName>
</protein>
<name>A0A3A1YVI6_9BURK</name>